<dbReference type="GeneTree" id="ENSGT01070000255541"/>
<sequence length="84" mass="9319">MQVNLLQACWCVRTRASLSHAGQVTSAALSNVGVAITRRLADIRTLSLPSPPRHTISVPAMRHSSTFRSFEDMVSSVKVRRRDE</sequence>
<dbReference type="GO" id="GO:0005737">
    <property type="term" value="C:cytoplasm"/>
    <property type="evidence" value="ECO:0007669"/>
    <property type="project" value="TreeGrafter"/>
</dbReference>
<dbReference type="Ensembl" id="ENSTNIT00000015662.1">
    <property type="protein sequence ID" value="ENSTNIP00000015456.1"/>
    <property type="gene ID" value="ENSTNIG00000012486.1"/>
</dbReference>
<comment type="similarity">
    <text evidence="1">Belongs to the TPD52 family.</text>
</comment>
<evidence type="ECO:0000256" key="2">
    <source>
        <dbReference type="ARBA" id="ARBA00023054"/>
    </source>
</evidence>
<dbReference type="InterPro" id="IPR007327">
    <property type="entry name" value="TPD52"/>
</dbReference>
<reference evidence="3" key="3">
    <citation type="submission" date="2025-09" db="UniProtKB">
        <authorList>
            <consortium name="Ensembl"/>
        </authorList>
    </citation>
    <scope>IDENTIFICATION</scope>
</reference>
<reference evidence="3" key="2">
    <citation type="submission" date="2025-08" db="UniProtKB">
        <authorList>
            <consortium name="Ensembl"/>
        </authorList>
    </citation>
    <scope>IDENTIFICATION</scope>
</reference>
<protein>
    <submittedName>
        <fullName evidence="3">Uncharacterized protein</fullName>
    </submittedName>
</protein>
<accession>H3D4L8</accession>
<dbReference type="HOGENOM" id="CLU_2526913_0_0_1"/>
<dbReference type="PANTHER" id="PTHR19307:SF13">
    <property type="entry name" value="TUMOR PROTEIN D54"/>
    <property type="match status" value="1"/>
</dbReference>
<keyword evidence="2" id="KW-0175">Coiled coil</keyword>
<name>H3D4L8_TETNG</name>
<evidence type="ECO:0000313" key="3">
    <source>
        <dbReference type="Ensembl" id="ENSTNIP00000015456.1"/>
    </source>
</evidence>
<dbReference type="PANTHER" id="PTHR19307">
    <property type="entry name" value="TUMOR PROTEIN D52"/>
    <property type="match status" value="1"/>
</dbReference>
<evidence type="ECO:0000313" key="4">
    <source>
        <dbReference type="Proteomes" id="UP000007303"/>
    </source>
</evidence>
<proteinExistence type="inferred from homology"/>
<dbReference type="STRING" id="99883.ENSTNIP00000015456"/>
<keyword evidence="4" id="KW-1185">Reference proteome</keyword>
<evidence type="ECO:0000256" key="1">
    <source>
        <dbReference type="ARBA" id="ARBA00005702"/>
    </source>
</evidence>
<dbReference type="Proteomes" id="UP000007303">
    <property type="component" value="Unassembled WGS sequence"/>
</dbReference>
<dbReference type="InParanoid" id="H3D4L8"/>
<dbReference type="AlphaFoldDB" id="H3D4L8"/>
<dbReference type="Pfam" id="PF04201">
    <property type="entry name" value="TPD52"/>
    <property type="match status" value="1"/>
</dbReference>
<organism evidence="3 4">
    <name type="scientific">Tetraodon nigroviridis</name>
    <name type="common">Spotted green pufferfish</name>
    <name type="synonym">Chelonodon nigroviridis</name>
    <dbReference type="NCBI Taxonomy" id="99883"/>
    <lineage>
        <taxon>Eukaryota</taxon>
        <taxon>Metazoa</taxon>
        <taxon>Chordata</taxon>
        <taxon>Craniata</taxon>
        <taxon>Vertebrata</taxon>
        <taxon>Euteleostomi</taxon>
        <taxon>Actinopterygii</taxon>
        <taxon>Neopterygii</taxon>
        <taxon>Teleostei</taxon>
        <taxon>Neoteleostei</taxon>
        <taxon>Acanthomorphata</taxon>
        <taxon>Eupercaria</taxon>
        <taxon>Tetraodontiformes</taxon>
        <taxon>Tetradontoidea</taxon>
        <taxon>Tetraodontidae</taxon>
        <taxon>Tetraodon</taxon>
    </lineage>
</organism>
<reference evidence="4" key="1">
    <citation type="journal article" date="2004" name="Nature">
        <title>Genome duplication in the teleost fish Tetraodon nigroviridis reveals the early vertebrate proto-karyotype.</title>
        <authorList>
            <person name="Jaillon O."/>
            <person name="Aury J.-M."/>
            <person name="Brunet F."/>
            <person name="Petit J.-L."/>
            <person name="Stange-Thomann N."/>
            <person name="Mauceli E."/>
            <person name="Bouneau L."/>
            <person name="Fischer C."/>
            <person name="Ozouf-Costaz C."/>
            <person name="Bernot A."/>
            <person name="Nicaud S."/>
            <person name="Jaffe D."/>
            <person name="Fisher S."/>
            <person name="Lutfalla G."/>
            <person name="Dossat C."/>
            <person name="Segurens B."/>
            <person name="Dasilva C."/>
            <person name="Salanoubat M."/>
            <person name="Levy M."/>
            <person name="Boudet N."/>
            <person name="Castellano S."/>
            <person name="Anthouard V."/>
            <person name="Jubin C."/>
            <person name="Castelli V."/>
            <person name="Katinka M."/>
            <person name="Vacherie B."/>
            <person name="Biemont C."/>
            <person name="Skalli Z."/>
            <person name="Cattolico L."/>
            <person name="Poulain J."/>
            <person name="De Berardinis V."/>
            <person name="Cruaud C."/>
            <person name="Duprat S."/>
            <person name="Brottier P."/>
            <person name="Coutanceau J.-P."/>
            <person name="Gouzy J."/>
            <person name="Parra G."/>
            <person name="Lardier G."/>
            <person name="Chapple C."/>
            <person name="McKernan K.J."/>
            <person name="McEwan P."/>
            <person name="Bosak S."/>
            <person name="Kellis M."/>
            <person name="Volff J.-N."/>
            <person name="Guigo R."/>
            <person name="Zody M.C."/>
            <person name="Mesirov J."/>
            <person name="Lindblad-Toh K."/>
            <person name="Birren B."/>
            <person name="Nusbaum C."/>
            <person name="Kahn D."/>
            <person name="Robinson-Rechavi M."/>
            <person name="Laudet V."/>
            <person name="Schachter V."/>
            <person name="Quetier F."/>
            <person name="Saurin W."/>
            <person name="Scarpelli C."/>
            <person name="Wincker P."/>
            <person name="Lander E.S."/>
            <person name="Weissenbach J."/>
            <person name="Roest Crollius H."/>
        </authorList>
    </citation>
    <scope>NUCLEOTIDE SEQUENCE [LARGE SCALE GENOMIC DNA]</scope>
</reference>